<gene>
    <name evidence="2" type="ORF">GDO81_029842</name>
</gene>
<keyword evidence="3" id="KW-1185">Reference proteome</keyword>
<name>A0AAV6YLT6_ENGPU</name>
<evidence type="ECO:0000313" key="2">
    <source>
        <dbReference type="EMBL" id="KAG8534953.1"/>
    </source>
</evidence>
<sequence length="93" mass="10784">MNIYTLNALNPRSRDAKKKPNRIRGAPYGPDKVFKLFFFFFFNARIKGEVHCCHDPRSKLHGYRTPSDVHLCTPYSVMVHSQPLIELRSGPDH</sequence>
<feature type="compositionally biased region" description="Polar residues" evidence="1">
    <location>
        <begin position="1"/>
        <end position="10"/>
    </location>
</feature>
<dbReference type="EMBL" id="WNYA01084013">
    <property type="protein sequence ID" value="KAG8534953.1"/>
    <property type="molecule type" value="Genomic_DNA"/>
</dbReference>
<accession>A0AAV6YLT6</accession>
<organism evidence="2 3">
    <name type="scientific">Engystomops pustulosus</name>
    <name type="common">Tungara frog</name>
    <name type="synonym">Physalaemus pustulosus</name>
    <dbReference type="NCBI Taxonomy" id="76066"/>
    <lineage>
        <taxon>Eukaryota</taxon>
        <taxon>Metazoa</taxon>
        <taxon>Chordata</taxon>
        <taxon>Craniata</taxon>
        <taxon>Vertebrata</taxon>
        <taxon>Euteleostomi</taxon>
        <taxon>Amphibia</taxon>
        <taxon>Batrachia</taxon>
        <taxon>Anura</taxon>
        <taxon>Neobatrachia</taxon>
        <taxon>Hyloidea</taxon>
        <taxon>Leptodactylidae</taxon>
        <taxon>Leiuperinae</taxon>
        <taxon>Engystomops</taxon>
    </lineage>
</organism>
<dbReference type="AlphaFoldDB" id="A0AAV6YLT6"/>
<protein>
    <submittedName>
        <fullName evidence="2">Uncharacterized protein</fullName>
    </submittedName>
</protein>
<comment type="caution">
    <text evidence="2">The sequence shown here is derived from an EMBL/GenBank/DDBJ whole genome shotgun (WGS) entry which is preliminary data.</text>
</comment>
<feature type="region of interest" description="Disordered" evidence="1">
    <location>
        <begin position="1"/>
        <end position="25"/>
    </location>
</feature>
<proteinExistence type="predicted"/>
<evidence type="ECO:0000256" key="1">
    <source>
        <dbReference type="SAM" id="MobiDB-lite"/>
    </source>
</evidence>
<reference evidence="2" key="1">
    <citation type="thesis" date="2020" institute="ProQuest LLC" country="789 East Eisenhower Parkway, Ann Arbor, MI, USA">
        <title>Comparative Genomics and Chromosome Evolution.</title>
        <authorList>
            <person name="Mudd A.B."/>
        </authorList>
    </citation>
    <scope>NUCLEOTIDE SEQUENCE</scope>
    <source>
        <strain evidence="2">237g6f4</strain>
        <tissue evidence="2">Blood</tissue>
    </source>
</reference>
<evidence type="ECO:0000313" key="3">
    <source>
        <dbReference type="Proteomes" id="UP000824782"/>
    </source>
</evidence>
<dbReference type="Proteomes" id="UP000824782">
    <property type="component" value="Unassembled WGS sequence"/>
</dbReference>